<evidence type="ECO:0000313" key="2">
    <source>
        <dbReference type="Proteomes" id="UP001597301"/>
    </source>
</evidence>
<accession>A0ABW4KID0</accession>
<sequence>MPGAVTGQVKIHNRFAILLNGNDMSEAPLAASLFPVKRGADKEELHGS</sequence>
<proteinExistence type="predicted"/>
<name>A0ABW4KID0_9BACI</name>
<gene>
    <name evidence="1" type="ORF">ACFSCZ_09395</name>
</gene>
<dbReference type="Proteomes" id="UP001597301">
    <property type="component" value="Unassembled WGS sequence"/>
</dbReference>
<evidence type="ECO:0000313" key="1">
    <source>
        <dbReference type="EMBL" id="MFD1706943.1"/>
    </source>
</evidence>
<reference evidence="2" key="1">
    <citation type="journal article" date="2019" name="Int. J. Syst. Evol. Microbiol.">
        <title>The Global Catalogue of Microorganisms (GCM) 10K type strain sequencing project: providing services to taxonomists for standard genome sequencing and annotation.</title>
        <authorList>
            <consortium name="The Broad Institute Genomics Platform"/>
            <consortium name="The Broad Institute Genome Sequencing Center for Infectious Disease"/>
            <person name="Wu L."/>
            <person name="Ma J."/>
        </authorList>
    </citation>
    <scope>NUCLEOTIDE SEQUENCE [LARGE SCALE GENOMIC DNA]</scope>
    <source>
        <strain evidence="2">CGMCC 1.12295</strain>
    </source>
</reference>
<dbReference type="RefSeq" id="WP_380773664.1">
    <property type="nucleotide sequence ID" value="NZ_JBHUEO010000023.1"/>
</dbReference>
<protein>
    <submittedName>
        <fullName evidence="1">Uncharacterized protein</fullName>
    </submittedName>
</protein>
<organism evidence="1 2">
    <name type="scientific">Siminovitchia sediminis</name>
    <dbReference type="NCBI Taxonomy" id="1274353"/>
    <lineage>
        <taxon>Bacteria</taxon>
        <taxon>Bacillati</taxon>
        <taxon>Bacillota</taxon>
        <taxon>Bacilli</taxon>
        <taxon>Bacillales</taxon>
        <taxon>Bacillaceae</taxon>
        <taxon>Siminovitchia</taxon>
    </lineage>
</organism>
<dbReference type="EMBL" id="JBHUEO010000023">
    <property type="protein sequence ID" value="MFD1706943.1"/>
    <property type="molecule type" value="Genomic_DNA"/>
</dbReference>
<comment type="caution">
    <text evidence="1">The sequence shown here is derived from an EMBL/GenBank/DDBJ whole genome shotgun (WGS) entry which is preliminary data.</text>
</comment>
<keyword evidence="2" id="KW-1185">Reference proteome</keyword>